<comment type="caution">
    <text evidence="2">The sequence shown here is derived from an EMBL/GenBank/DDBJ whole genome shotgun (WGS) entry which is preliminary data.</text>
</comment>
<evidence type="ECO:0000256" key="1">
    <source>
        <dbReference type="SAM" id="MobiDB-lite"/>
    </source>
</evidence>
<evidence type="ECO:0000313" key="3">
    <source>
        <dbReference type="Proteomes" id="UP000324222"/>
    </source>
</evidence>
<dbReference type="EMBL" id="VSRR010020941">
    <property type="protein sequence ID" value="MPC63539.1"/>
    <property type="molecule type" value="Genomic_DNA"/>
</dbReference>
<sequence length="91" mass="10608">MGRPPLPIYDPTASMKTFLPPPDDHRQPSQFYVRRRVTQRSARQYGYVPYQRHTVSNIVIGIIVSTLSQYACTQTTVQRYVTMKNLTHSYM</sequence>
<name>A0A5B7H0W4_PORTR</name>
<proteinExistence type="predicted"/>
<gene>
    <name evidence="2" type="ORF">E2C01_057637</name>
</gene>
<accession>A0A5B7H0W4</accession>
<dbReference type="OrthoDB" id="6357185at2759"/>
<reference evidence="2 3" key="1">
    <citation type="submission" date="2019-05" db="EMBL/GenBank/DDBJ databases">
        <title>Another draft genome of Portunus trituberculatus and its Hox gene families provides insights of decapod evolution.</title>
        <authorList>
            <person name="Jeong J.-H."/>
            <person name="Song I."/>
            <person name="Kim S."/>
            <person name="Choi T."/>
            <person name="Kim D."/>
            <person name="Ryu S."/>
            <person name="Kim W."/>
        </authorList>
    </citation>
    <scope>NUCLEOTIDE SEQUENCE [LARGE SCALE GENOMIC DNA]</scope>
    <source>
        <tissue evidence="2">Muscle</tissue>
    </source>
</reference>
<evidence type="ECO:0000313" key="2">
    <source>
        <dbReference type="EMBL" id="MPC63539.1"/>
    </source>
</evidence>
<feature type="region of interest" description="Disordered" evidence="1">
    <location>
        <begin position="1"/>
        <end position="28"/>
    </location>
</feature>
<protein>
    <submittedName>
        <fullName evidence="2">Uncharacterized protein</fullName>
    </submittedName>
</protein>
<dbReference type="AlphaFoldDB" id="A0A5B7H0W4"/>
<organism evidence="2 3">
    <name type="scientific">Portunus trituberculatus</name>
    <name type="common">Swimming crab</name>
    <name type="synonym">Neptunus trituberculatus</name>
    <dbReference type="NCBI Taxonomy" id="210409"/>
    <lineage>
        <taxon>Eukaryota</taxon>
        <taxon>Metazoa</taxon>
        <taxon>Ecdysozoa</taxon>
        <taxon>Arthropoda</taxon>
        <taxon>Crustacea</taxon>
        <taxon>Multicrustacea</taxon>
        <taxon>Malacostraca</taxon>
        <taxon>Eumalacostraca</taxon>
        <taxon>Eucarida</taxon>
        <taxon>Decapoda</taxon>
        <taxon>Pleocyemata</taxon>
        <taxon>Brachyura</taxon>
        <taxon>Eubrachyura</taxon>
        <taxon>Portunoidea</taxon>
        <taxon>Portunidae</taxon>
        <taxon>Portuninae</taxon>
        <taxon>Portunus</taxon>
    </lineage>
</organism>
<dbReference type="Proteomes" id="UP000324222">
    <property type="component" value="Unassembled WGS sequence"/>
</dbReference>
<keyword evidence="3" id="KW-1185">Reference proteome</keyword>